<sequence>MGEKEEDLLEKLTAYGGSSFEPILQAFHQEDFIALVQQFVTEHAPFFTETCTDGSHPLVWTQYHDAYKDIFENRLSRILQQLDVEQHDFASFCDWLKVNADIFEDDTEGLYPFLSSITASLDYEAFLAVMFAEARRTMDVQQIDVLVPEGAESGQAVLVEFLGAQYEVMIPEGYGAGMVFQTTVTLP</sequence>
<evidence type="ECO:0000256" key="4">
    <source>
        <dbReference type="ARBA" id="ARBA00023069"/>
    </source>
</evidence>
<dbReference type="Gene3D" id="1.20.1520.10">
    <property type="entry name" value="ADP-ribosylation factor-like 2-binding protein, domain"/>
    <property type="match status" value="1"/>
</dbReference>
<dbReference type="InterPro" id="IPR023379">
    <property type="entry name" value="BART_dom"/>
</dbReference>
<gene>
    <name evidence="7" type="ORF">C1SCF055_LOCUS15622</name>
</gene>
<dbReference type="AlphaFoldDB" id="A0A9P1CBE9"/>
<evidence type="ECO:0000313" key="8">
    <source>
        <dbReference type="EMBL" id="CAL4775762.1"/>
    </source>
</evidence>
<dbReference type="EMBL" id="CAMXCT010001268">
    <property type="protein sequence ID" value="CAI3988450.1"/>
    <property type="molecule type" value="Genomic_DNA"/>
</dbReference>
<evidence type="ECO:0000313" key="7">
    <source>
        <dbReference type="EMBL" id="CAI3988450.1"/>
    </source>
</evidence>
<evidence type="ECO:0000256" key="1">
    <source>
        <dbReference type="ARBA" id="ARBA00004138"/>
    </source>
</evidence>
<keyword evidence="3" id="KW-0963">Cytoplasm</keyword>
<comment type="caution">
    <text evidence="7">The sequence shown here is derived from an EMBL/GenBank/DDBJ whole genome shotgun (WGS) entry which is preliminary data.</text>
</comment>
<dbReference type="InterPro" id="IPR042541">
    <property type="entry name" value="BART_sf"/>
</dbReference>
<feature type="domain" description="BART" evidence="6">
    <location>
        <begin position="21"/>
        <end position="135"/>
    </location>
</feature>
<evidence type="ECO:0000256" key="2">
    <source>
        <dbReference type="ARBA" id="ARBA00004496"/>
    </source>
</evidence>
<keyword evidence="4" id="KW-0969">Cilium</keyword>
<dbReference type="GO" id="GO:0005737">
    <property type="term" value="C:cytoplasm"/>
    <property type="evidence" value="ECO:0007669"/>
    <property type="project" value="UniProtKB-SubCell"/>
</dbReference>
<dbReference type="GO" id="GO:0005929">
    <property type="term" value="C:cilium"/>
    <property type="evidence" value="ECO:0007669"/>
    <property type="project" value="UniProtKB-SubCell"/>
</dbReference>
<name>A0A9P1CBE9_9DINO</name>
<evidence type="ECO:0000259" key="6">
    <source>
        <dbReference type="Pfam" id="PF11527"/>
    </source>
</evidence>
<reference evidence="7" key="1">
    <citation type="submission" date="2022-10" db="EMBL/GenBank/DDBJ databases">
        <authorList>
            <person name="Chen Y."/>
            <person name="Dougan E. K."/>
            <person name="Chan C."/>
            <person name="Rhodes N."/>
            <person name="Thang M."/>
        </authorList>
    </citation>
    <scope>NUCLEOTIDE SEQUENCE</scope>
</reference>
<reference evidence="8 9" key="2">
    <citation type="submission" date="2024-05" db="EMBL/GenBank/DDBJ databases">
        <authorList>
            <person name="Chen Y."/>
            <person name="Shah S."/>
            <person name="Dougan E. K."/>
            <person name="Thang M."/>
            <person name="Chan C."/>
        </authorList>
    </citation>
    <scope>NUCLEOTIDE SEQUENCE [LARGE SCALE GENOMIC DNA]</scope>
</reference>
<organism evidence="7">
    <name type="scientific">Cladocopium goreaui</name>
    <dbReference type="NCBI Taxonomy" id="2562237"/>
    <lineage>
        <taxon>Eukaryota</taxon>
        <taxon>Sar</taxon>
        <taxon>Alveolata</taxon>
        <taxon>Dinophyceae</taxon>
        <taxon>Suessiales</taxon>
        <taxon>Symbiodiniaceae</taxon>
        <taxon>Cladocopium</taxon>
    </lineage>
</organism>
<comment type="subcellular location">
    <subcellularLocation>
        <location evidence="1">Cell projection</location>
        <location evidence="1">Cilium</location>
    </subcellularLocation>
    <subcellularLocation>
        <location evidence="2">Cytoplasm</location>
    </subcellularLocation>
</comment>
<keyword evidence="5" id="KW-0966">Cell projection</keyword>
<dbReference type="OrthoDB" id="432340at2759"/>
<accession>A0A9P1CBE9</accession>
<evidence type="ECO:0000256" key="5">
    <source>
        <dbReference type="ARBA" id="ARBA00023273"/>
    </source>
</evidence>
<keyword evidence="9" id="KW-1185">Reference proteome</keyword>
<dbReference type="EMBL" id="CAMXCT020001268">
    <property type="protein sequence ID" value="CAL1141825.1"/>
    <property type="molecule type" value="Genomic_DNA"/>
</dbReference>
<dbReference type="EMBL" id="CAMXCT030001268">
    <property type="protein sequence ID" value="CAL4775762.1"/>
    <property type="molecule type" value="Genomic_DNA"/>
</dbReference>
<protein>
    <submittedName>
        <fullName evidence="8">BART domain-containing protein</fullName>
    </submittedName>
</protein>
<evidence type="ECO:0000256" key="3">
    <source>
        <dbReference type="ARBA" id="ARBA00022490"/>
    </source>
</evidence>
<evidence type="ECO:0000313" key="9">
    <source>
        <dbReference type="Proteomes" id="UP001152797"/>
    </source>
</evidence>
<proteinExistence type="predicted"/>
<dbReference type="Proteomes" id="UP001152797">
    <property type="component" value="Unassembled WGS sequence"/>
</dbReference>
<dbReference type="Pfam" id="PF11527">
    <property type="entry name" value="ARL2_Bind_BART"/>
    <property type="match status" value="1"/>
</dbReference>